<dbReference type="InterPro" id="IPR006153">
    <property type="entry name" value="Cation/H_exchanger_TM"/>
</dbReference>
<feature type="transmembrane region" description="Helical" evidence="8">
    <location>
        <begin position="89"/>
        <end position="111"/>
    </location>
</feature>
<feature type="region of interest" description="Disordered" evidence="7">
    <location>
        <begin position="538"/>
        <end position="569"/>
    </location>
</feature>
<feature type="transmembrane region" description="Helical" evidence="8">
    <location>
        <begin position="293"/>
        <end position="313"/>
    </location>
</feature>
<feature type="transmembrane region" description="Helical" evidence="8">
    <location>
        <begin position="356"/>
        <end position="375"/>
    </location>
</feature>
<evidence type="ECO:0000259" key="9">
    <source>
        <dbReference type="Pfam" id="PF00999"/>
    </source>
</evidence>
<dbReference type="GO" id="GO:0015297">
    <property type="term" value="F:antiporter activity"/>
    <property type="evidence" value="ECO:0007669"/>
    <property type="project" value="InterPro"/>
</dbReference>
<dbReference type="InterPro" id="IPR038770">
    <property type="entry name" value="Na+/solute_symporter_sf"/>
</dbReference>
<keyword evidence="12" id="KW-1185">Reference proteome</keyword>
<evidence type="ECO:0000256" key="3">
    <source>
        <dbReference type="ARBA" id="ARBA00022448"/>
    </source>
</evidence>
<feature type="transmembrane region" description="Helical" evidence="8">
    <location>
        <begin position="58"/>
        <end position="77"/>
    </location>
</feature>
<dbReference type="GO" id="GO:0006813">
    <property type="term" value="P:potassium ion transport"/>
    <property type="evidence" value="ECO:0007669"/>
    <property type="project" value="InterPro"/>
</dbReference>
<evidence type="ECO:0000259" key="10">
    <source>
        <dbReference type="Pfam" id="PF02254"/>
    </source>
</evidence>
<feature type="transmembrane region" description="Helical" evidence="8">
    <location>
        <begin position="325"/>
        <end position="344"/>
    </location>
</feature>
<evidence type="ECO:0000313" key="11">
    <source>
        <dbReference type="EMBL" id="TWU22511.1"/>
    </source>
</evidence>
<feature type="compositionally biased region" description="Basic and acidic residues" evidence="7">
    <location>
        <begin position="560"/>
        <end position="569"/>
    </location>
</feature>
<dbReference type="PANTHER" id="PTHR42751">
    <property type="entry name" value="SODIUM/HYDROGEN EXCHANGER FAMILY/TRKA DOMAIN PROTEIN"/>
    <property type="match status" value="1"/>
</dbReference>
<evidence type="ECO:0000256" key="7">
    <source>
        <dbReference type="SAM" id="MobiDB-lite"/>
    </source>
</evidence>
<feature type="transmembrane region" description="Helical" evidence="8">
    <location>
        <begin position="6"/>
        <end position="24"/>
    </location>
</feature>
<dbReference type="InterPro" id="IPR036291">
    <property type="entry name" value="NAD(P)-bd_dom_sf"/>
</dbReference>
<feature type="transmembrane region" description="Helical" evidence="8">
    <location>
        <begin position="216"/>
        <end position="236"/>
    </location>
</feature>
<feature type="transmembrane region" description="Helical" evidence="8">
    <location>
        <begin position="148"/>
        <end position="172"/>
    </location>
</feature>
<evidence type="ECO:0000313" key="12">
    <source>
        <dbReference type="Proteomes" id="UP000316304"/>
    </source>
</evidence>
<keyword evidence="5 8" id="KW-1133">Transmembrane helix</keyword>
<dbReference type="Gene3D" id="3.40.50.720">
    <property type="entry name" value="NAD(P)-binding Rossmann-like Domain"/>
    <property type="match status" value="1"/>
</dbReference>
<keyword evidence="6 8" id="KW-0472">Membrane</keyword>
<name>A0A5C6CGV5_9BACT</name>
<reference evidence="11 12" key="1">
    <citation type="submission" date="2019-02" db="EMBL/GenBank/DDBJ databases">
        <title>Deep-cultivation of Planctomycetes and their phenomic and genomic characterization uncovers novel biology.</title>
        <authorList>
            <person name="Wiegand S."/>
            <person name="Jogler M."/>
            <person name="Boedeker C."/>
            <person name="Pinto D."/>
            <person name="Vollmers J."/>
            <person name="Rivas-Marin E."/>
            <person name="Kohn T."/>
            <person name="Peeters S.H."/>
            <person name="Heuer A."/>
            <person name="Rast P."/>
            <person name="Oberbeckmann S."/>
            <person name="Bunk B."/>
            <person name="Jeske O."/>
            <person name="Meyerdierks A."/>
            <person name="Storesund J.E."/>
            <person name="Kallscheuer N."/>
            <person name="Luecker S."/>
            <person name="Lage O.M."/>
            <person name="Pohl T."/>
            <person name="Merkel B.J."/>
            <person name="Hornburger P."/>
            <person name="Mueller R.-W."/>
            <person name="Bruemmer F."/>
            <person name="Labrenz M."/>
            <person name="Spormann A.M."/>
            <person name="Op Den Camp H."/>
            <person name="Overmann J."/>
            <person name="Amann R."/>
            <person name="Jetten M.S.M."/>
            <person name="Mascher T."/>
            <person name="Medema M.H."/>
            <person name="Devos D.P."/>
            <person name="Kaster A.-K."/>
            <person name="Ovreas L."/>
            <person name="Rohde M."/>
            <person name="Galperin M.Y."/>
            <person name="Jogler C."/>
        </authorList>
    </citation>
    <scope>NUCLEOTIDE SEQUENCE [LARGE SCALE GENOMIC DNA]</scope>
    <source>
        <strain evidence="11 12">Pla52o</strain>
    </source>
</reference>
<proteinExistence type="inferred from homology"/>
<organism evidence="11 12">
    <name type="scientific">Novipirellula galeiformis</name>
    <dbReference type="NCBI Taxonomy" id="2528004"/>
    <lineage>
        <taxon>Bacteria</taxon>
        <taxon>Pseudomonadati</taxon>
        <taxon>Planctomycetota</taxon>
        <taxon>Planctomycetia</taxon>
        <taxon>Pirellulales</taxon>
        <taxon>Pirellulaceae</taxon>
        <taxon>Novipirellula</taxon>
    </lineage>
</organism>
<evidence type="ECO:0000256" key="1">
    <source>
        <dbReference type="ARBA" id="ARBA00004141"/>
    </source>
</evidence>
<keyword evidence="3" id="KW-0813">Transport</keyword>
<dbReference type="EMBL" id="SJPT01000005">
    <property type="protein sequence ID" value="TWU22511.1"/>
    <property type="molecule type" value="Genomic_DNA"/>
</dbReference>
<feature type="compositionally biased region" description="Basic and acidic residues" evidence="7">
    <location>
        <begin position="538"/>
        <end position="548"/>
    </location>
</feature>
<evidence type="ECO:0000256" key="6">
    <source>
        <dbReference type="ARBA" id="ARBA00023136"/>
    </source>
</evidence>
<sequence length="569" mass="61080">MGSGNVFYEFALLLAAAGVLGFVAHWLKQPLIVAFIAVGILVGPAGLKWVSIGSEIDLLAKTGIALLLFTVGLKLDLNVIRTMGPVSLATGLGQVTFTSVIGYLLCLVMGFSHLASLYVAVALTFSSTIIIVKLLSDKREIDSLHGRIAIGFLIVQDLVVVLVMIALTAFGASTGVHWVQGISLVVVKGIGLLVAVGLLMRYVLPKLYHHAARSAELLTTLAIGWAVALAAIGDWLGFSKEVGAFLAGVSLAGLPHREALGSRLIGLRDFLLLFFFVDLGAHLKLSLLGSQLLPSLALSLFVLVGNPLIVIIIMGRMGYRKRTGFLAGLTVAQISEFSLMLGALGKDLGHISGEVLGLITLVGLITITLSTYLILYSHPLYDWLAPFMSWSEKKNPFREVELETTVEPSRGFDTIVFGLGRFGNHLSRELTERGQRVLGVDFDPDVVHRLRESGHSVVYGDAEDPEFASTLPLSHTRWVVSSVPQVSVNLALVHALSRYGYTGSIAATAHNERDASTLSNARVNLILLPFSDAAKEAIDQLGESEPRKSVAGSPQSRTNEPFDDHDAHP</sequence>
<gene>
    <name evidence="11" type="primary">ybaL_1</name>
    <name evidence="11" type="ORF">Pla52o_35700</name>
</gene>
<evidence type="ECO:0000256" key="2">
    <source>
        <dbReference type="ARBA" id="ARBA00005551"/>
    </source>
</evidence>
<evidence type="ECO:0000256" key="5">
    <source>
        <dbReference type="ARBA" id="ARBA00022989"/>
    </source>
</evidence>
<feature type="domain" description="RCK N-terminal" evidence="10">
    <location>
        <begin position="415"/>
        <end position="529"/>
    </location>
</feature>
<feature type="transmembrane region" description="Helical" evidence="8">
    <location>
        <begin position="117"/>
        <end position="136"/>
    </location>
</feature>
<feature type="domain" description="Cation/H+ exchanger transmembrane" evidence="9">
    <location>
        <begin position="16"/>
        <end position="371"/>
    </location>
</feature>
<dbReference type="InterPro" id="IPR003148">
    <property type="entry name" value="RCK_N"/>
</dbReference>
<dbReference type="Gene3D" id="1.20.1530.20">
    <property type="match status" value="1"/>
</dbReference>
<evidence type="ECO:0000256" key="4">
    <source>
        <dbReference type="ARBA" id="ARBA00022692"/>
    </source>
</evidence>
<comment type="caution">
    <text evidence="11">The sequence shown here is derived from an EMBL/GenBank/DDBJ whole genome shotgun (WGS) entry which is preliminary data.</text>
</comment>
<dbReference type="AlphaFoldDB" id="A0A5C6CGV5"/>
<dbReference type="RefSeq" id="WP_197169286.1">
    <property type="nucleotide sequence ID" value="NZ_SJPT01000005.1"/>
</dbReference>
<protein>
    <submittedName>
        <fullName evidence="11">Inner membrane protein YbaL</fullName>
    </submittedName>
</protein>
<dbReference type="Pfam" id="PF00999">
    <property type="entry name" value="Na_H_Exchanger"/>
    <property type="match status" value="1"/>
</dbReference>
<feature type="transmembrane region" description="Helical" evidence="8">
    <location>
        <begin position="31"/>
        <end position="52"/>
    </location>
</feature>
<accession>A0A5C6CGV5</accession>
<dbReference type="Proteomes" id="UP000316304">
    <property type="component" value="Unassembled WGS sequence"/>
</dbReference>
<dbReference type="GO" id="GO:0016020">
    <property type="term" value="C:membrane"/>
    <property type="evidence" value="ECO:0007669"/>
    <property type="project" value="UniProtKB-SubCell"/>
</dbReference>
<keyword evidence="4 8" id="KW-0812">Transmembrane</keyword>
<dbReference type="Pfam" id="PF02254">
    <property type="entry name" value="TrkA_N"/>
    <property type="match status" value="1"/>
</dbReference>
<feature type="transmembrane region" description="Helical" evidence="8">
    <location>
        <begin position="178"/>
        <end position="204"/>
    </location>
</feature>
<dbReference type="GO" id="GO:1902600">
    <property type="term" value="P:proton transmembrane transport"/>
    <property type="evidence" value="ECO:0007669"/>
    <property type="project" value="InterPro"/>
</dbReference>
<comment type="subcellular location">
    <subcellularLocation>
        <location evidence="1">Membrane</location>
        <topology evidence="1">Multi-pass membrane protein</topology>
    </subcellularLocation>
</comment>
<evidence type="ECO:0000256" key="8">
    <source>
        <dbReference type="SAM" id="Phobius"/>
    </source>
</evidence>
<dbReference type="PANTHER" id="PTHR42751:SF3">
    <property type="entry name" value="SODIUM_GLUTAMATE SYMPORTER"/>
    <property type="match status" value="1"/>
</dbReference>
<comment type="similarity">
    <text evidence="2">Belongs to the monovalent cation:proton antiporter 2 (CPA2) transporter (TC 2.A.37) family.</text>
</comment>
<dbReference type="SUPFAM" id="SSF51735">
    <property type="entry name" value="NAD(P)-binding Rossmann-fold domains"/>
    <property type="match status" value="1"/>
</dbReference>